<evidence type="ECO:0000313" key="2">
    <source>
        <dbReference type="Proteomes" id="UP000000493"/>
    </source>
</evidence>
<dbReference type="Proteomes" id="UP000000493">
    <property type="component" value="Chromosome"/>
</dbReference>
<reference evidence="1 2" key="2">
    <citation type="journal article" date="2012" name="Stand. Genomic Sci.">
        <title>Complete genome sequence of the aquatic bacterium Runella slithyformis type strain (LSU 4(T)).</title>
        <authorList>
            <person name="Copeland A."/>
            <person name="Zhang X."/>
            <person name="Misra M."/>
            <person name="Lapidus A."/>
            <person name="Nolan M."/>
            <person name="Lucas S."/>
            <person name="Deshpande S."/>
            <person name="Cheng J.F."/>
            <person name="Tapia R."/>
            <person name="Goodwin L.A."/>
            <person name="Pitluck S."/>
            <person name="Liolios K."/>
            <person name="Pagani I."/>
            <person name="Ivanova N."/>
            <person name="Mikhailova N."/>
            <person name="Pati A."/>
            <person name="Chen A."/>
            <person name="Palaniappan K."/>
            <person name="Land M."/>
            <person name="Hauser L."/>
            <person name="Pan C."/>
            <person name="Jeffries C.D."/>
            <person name="Detter J.C."/>
            <person name="Brambilla E.M."/>
            <person name="Rohde M."/>
            <person name="Djao O.D."/>
            <person name="Goker M."/>
            <person name="Sikorski J."/>
            <person name="Tindall B.J."/>
            <person name="Woyke T."/>
            <person name="Bristow J."/>
            <person name="Eisen J.A."/>
            <person name="Markowitz V."/>
            <person name="Hugenholtz P."/>
            <person name="Kyrpides N.C."/>
            <person name="Klenk H.P."/>
            <person name="Mavromatis K."/>
        </authorList>
    </citation>
    <scope>NUCLEOTIDE SEQUENCE [LARGE SCALE GENOMIC DNA]</scope>
    <source>
        <strain evidence="2">ATCC 29530 / DSM 19594 / LMG 11500 / NCIMB 11436 / LSU 4</strain>
    </source>
</reference>
<proteinExistence type="predicted"/>
<protein>
    <recommendedName>
        <fullName evidence="3">Thioredoxin domain-containing protein</fullName>
    </recommendedName>
</protein>
<gene>
    <name evidence="1" type="ordered locus">Runsl_2060</name>
</gene>
<organism evidence="1 2">
    <name type="scientific">Runella slithyformis (strain ATCC 29530 / DSM 19594 / LMG 11500 / NCIMB 11436 / LSU 4)</name>
    <dbReference type="NCBI Taxonomy" id="761193"/>
    <lineage>
        <taxon>Bacteria</taxon>
        <taxon>Pseudomonadati</taxon>
        <taxon>Bacteroidota</taxon>
        <taxon>Cytophagia</taxon>
        <taxon>Cytophagales</taxon>
        <taxon>Spirosomataceae</taxon>
        <taxon>Runella</taxon>
    </lineage>
</organism>
<dbReference type="EMBL" id="CP002859">
    <property type="protein sequence ID" value="AEI48475.1"/>
    <property type="molecule type" value="Genomic_DNA"/>
</dbReference>
<evidence type="ECO:0008006" key="3">
    <source>
        <dbReference type="Google" id="ProtNLM"/>
    </source>
</evidence>
<keyword evidence="2" id="KW-1185">Reference proteome</keyword>
<accession>A0A7U3ZJV7</accession>
<name>A0A7U3ZJV7_RUNSL</name>
<dbReference type="RefSeq" id="WP_013927786.1">
    <property type="nucleotide sequence ID" value="NC_015703.1"/>
</dbReference>
<reference evidence="2" key="1">
    <citation type="submission" date="2011-06" db="EMBL/GenBank/DDBJ databases">
        <title>The complete genome of chromosome of Runella slithyformis DSM 19594.</title>
        <authorList>
            <consortium name="US DOE Joint Genome Institute (JGI-PGF)"/>
            <person name="Lucas S."/>
            <person name="Han J."/>
            <person name="Lapidus A."/>
            <person name="Bruce D."/>
            <person name="Goodwin L."/>
            <person name="Pitluck S."/>
            <person name="Peters L."/>
            <person name="Kyrpides N."/>
            <person name="Mavromatis K."/>
            <person name="Ivanova N."/>
            <person name="Ovchinnikova G."/>
            <person name="Zhang X."/>
            <person name="Misra M."/>
            <person name="Detter J.C."/>
            <person name="Tapia R."/>
            <person name="Han C."/>
            <person name="Land M."/>
            <person name="Hauser L."/>
            <person name="Markowitz V."/>
            <person name="Cheng J.-F."/>
            <person name="Hugenholtz P."/>
            <person name="Woyke T."/>
            <person name="Wu D."/>
            <person name="Tindall B."/>
            <person name="Faehrich R."/>
            <person name="Brambilla E."/>
            <person name="Klenk H.-P."/>
            <person name="Eisen J.A."/>
        </authorList>
    </citation>
    <scope>NUCLEOTIDE SEQUENCE [LARGE SCALE GENOMIC DNA]</scope>
    <source>
        <strain evidence="2">ATCC 29530 / DSM 19594 / LMG 11500 / NCIMB 11436 / LSU 4</strain>
    </source>
</reference>
<dbReference type="AlphaFoldDB" id="A0A7U3ZJV7"/>
<evidence type="ECO:0000313" key="1">
    <source>
        <dbReference type="EMBL" id="AEI48475.1"/>
    </source>
</evidence>
<dbReference type="KEGG" id="rsi:Runsl_2060"/>
<sequence length="577" mass="65974">MKKTKADLSFCKNPVRRYFVLPAVICFPNTRQDLWASLCCGLFIAFLSPSLYAQTDTLTVRGKVENLSVRLYRQAPEITVARVNILQANREIVRAAPLQPDGSFELKMPLVYPLEECYLTYANVVMPFLGAKGTVKVTLNGDSLTKSDVPLQFEGIHAATNNRHAQFYADFNKWLKANPEKPVKAANAMLFWEKAASERQRKIDFYRAYTKGKDALLDQWVTSSLNEAAKAQLYNYLTQQQQTLPLALSAAAELDTNRFFTFAKADSYRQFTNYALATTPNVPESSLPVSTLARLILQYVPNITPADSLKLVSYTQGETAKMRELKWLSNLFNRKEDTLRMIVAYELFTRKFGAAHSVKELDYLKAAFYAENINNFSLKNLTLWYNHLRPSLQNPYYARSLDELHHIESLDSAVIRTAESKIATATVDDPLEVMPGIWLADTPSYPNETMLWNQLKRKFKGTIVYFLFWTNDEWGRRALAEANALRASMPPNSVEFVYVSEYKTNDDVWREAAIKSRSRGLHLKVDESQNDYLVAEWAITQVPYAVLIDANGKYIRRDAPLPADREGWNKIWTKIFK</sequence>
<dbReference type="Gene3D" id="3.40.30.10">
    <property type="entry name" value="Glutaredoxin"/>
    <property type="match status" value="1"/>
</dbReference>